<reference evidence="4" key="1">
    <citation type="submission" date="2019-04" db="EMBL/GenBank/DDBJ databases">
        <title>Friends and foes A comparative genomics studyof 23 Aspergillus species from section Flavi.</title>
        <authorList>
            <consortium name="DOE Joint Genome Institute"/>
            <person name="Kjaerbolling I."/>
            <person name="Vesth T."/>
            <person name="Frisvad J.C."/>
            <person name="Nybo J.L."/>
            <person name="Theobald S."/>
            <person name="Kildgaard S."/>
            <person name="Isbrandt T."/>
            <person name="Kuo A."/>
            <person name="Sato A."/>
            <person name="Lyhne E.K."/>
            <person name="Kogle M.E."/>
            <person name="Wiebenga A."/>
            <person name="Kun R.S."/>
            <person name="Lubbers R.J."/>
            <person name="Makela M.R."/>
            <person name="Barry K."/>
            <person name="Chovatia M."/>
            <person name="Clum A."/>
            <person name="Daum C."/>
            <person name="Haridas S."/>
            <person name="He G."/>
            <person name="LaButti K."/>
            <person name="Lipzen A."/>
            <person name="Mondo S."/>
            <person name="Riley R."/>
            <person name="Salamov A."/>
            <person name="Simmons B.A."/>
            <person name="Magnuson J.K."/>
            <person name="Henrissat B."/>
            <person name="Mortensen U.H."/>
            <person name="Larsen T.O."/>
            <person name="Devries R.P."/>
            <person name="Grigoriev I.V."/>
            <person name="Machida M."/>
            <person name="Baker S.E."/>
            <person name="Andersen M.R."/>
        </authorList>
    </citation>
    <scope>NUCLEOTIDE SEQUENCE [LARGE SCALE GENOMIC DNA]</scope>
    <source>
        <strain evidence="4">CBS 130017</strain>
    </source>
</reference>
<accession>A0A5N6WMR9</accession>
<feature type="region of interest" description="Disordered" evidence="1">
    <location>
        <begin position="1"/>
        <end position="20"/>
    </location>
</feature>
<name>A0A5N6WMR9_9EURO</name>
<dbReference type="Proteomes" id="UP000325945">
    <property type="component" value="Unassembled WGS sequence"/>
</dbReference>
<sequence length="721" mass="79941">MTVTEVNKESSAKSADKKNESSENMINISLFKDASNLEPIRHISLEENVNDLTLSKLRELLLNKNGLRKEHAQLPFCTTKGGTVPEATKVSKYQDILKNQESADNSATTGQYDVYLKDQKITSEIDATISKFLEEKLELAPKEDKAALLEAAPKLLTSSFDPGSIKASTGGNIIHPADMTERHWNVVTRTNSVLNGQTVKQFDVKRGAKSSKFINVERAVYTAFEVKDRHFEPYQISSSDKVEKIGQEQQLKIPRFRVADDSYVDVFESKDAVSSALARSSFSETAVEASAGGGFMGMSASVKVGYNESKESASAESSAKEKSFMNVSFNFPRVVLHLDADSLQVSKECDAELRKVVNQDSLMDFYDKFGRFFAKRVELGGRLYSREESTSVAEDKKSEEAEKMKAAASASFSSSFAQASASASHESQSKSSSQNSSSSMSRSITWEAQGGDTLLCNNPAAWCPTQDDIVSLPDMIGSIPNYEWVPRNFERASQFKGRVTFRLEWNNKDHEAYSGYLSPNSDLVEPPRNNNFEPPVDWKNEEEGKRSARPYVWVPTAGSTPAVQQSGIIVNAALRTRPLAQFIGKDDANFYEVRGEHGEKINATYLEYGKKYRILNISTMSWLSLTPPVPIATLARFLYYDTIARATVFQFEGLRNGGKVTDGQIADHDNVELWPLEDDGTRAGLVALLDNHSFPGFVGISPGHTISQVAWCKFEYGFTEI</sequence>
<dbReference type="Pfam" id="PF01823">
    <property type="entry name" value="MACPF"/>
    <property type="match status" value="1"/>
</dbReference>
<evidence type="ECO:0000259" key="2">
    <source>
        <dbReference type="Pfam" id="PF01823"/>
    </source>
</evidence>
<protein>
    <recommendedName>
        <fullName evidence="2">MACPF domain-containing protein</fullName>
    </recommendedName>
</protein>
<dbReference type="EMBL" id="ML741851">
    <property type="protein sequence ID" value="KAE8322164.1"/>
    <property type="molecule type" value="Genomic_DNA"/>
</dbReference>
<dbReference type="AlphaFoldDB" id="A0A5N6WMR9"/>
<evidence type="ECO:0000256" key="1">
    <source>
        <dbReference type="SAM" id="MobiDB-lite"/>
    </source>
</evidence>
<evidence type="ECO:0000313" key="3">
    <source>
        <dbReference type="EMBL" id="KAE8322164.1"/>
    </source>
</evidence>
<feature type="region of interest" description="Disordered" evidence="1">
    <location>
        <begin position="518"/>
        <end position="543"/>
    </location>
</feature>
<organism evidence="3 4">
    <name type="scientific">Aspergillus sergii</name>
    <dbReference type="NCBI Taxonomy" id="1034303"/>
    <lineage>
        <taxon>Eukaryota</taxon>
        <taxon>Fungi</taxon>
        <taxon>Dikarya</taxon>
        <taxon>Ascomycota</taxon>
        <taxon>Pezizomycotina</taxon>
        <taxon>Eurotiomycetes</taxon>
        <taxon>Eurotiomycetidae</taxon>
        <taxon>Eurotiales</taxon>
        <taxon>Aspergillaceae</taxon>
        <taxon>Aspergillus</taxon>
        <taxon>Aspergillus subgen. Circumdati</taxon>
    </lineage>
</organism>
<evidence type="ECO:0000313" key="4">
    <source>
        <dbReference type="Proteomes" id="UP000325945"/>
    </source>
</evidence>
<dbReference type="InterPro" id="IPR020864">
    <property type="entry name" value="MACPF"/>
</dbReference>
<feature type="domain" description="MACPF" evidence="2">
    <location>
        <begin position="315"/>
        <end position="454"/>
    </location>
</feature>
<feature type="region of interest" description="Disordered" evidence="1">
    <location>
        <begin position="423"/>
        <end position="443"/>
    </location>
</feature>
<gene>
    <name evidence="3" type="ORF">BDV39DRAFT_210011</name>
</gene>
<proteinExistence type="predicted"/>
<keyword evidence="4" id="KW-1185">Reference proteome</keyword>